<protein>
    <submittedName>
        <fullName evidence="5">Chemoreceptor zinc-binding domain-containing protein</fullName>
    </submittedName>
</protein>
<dbReference type="AlphaFoldDB" id="A0A285NHQ6"/>
<dbReference type="InterPro" id="IPR004090">
    <property type="entry name" value="Chemotax_Me-accpt_rcpt"/>
</dbReference>
<dbReference type="Gene3D" id="1.10.287.950">
    <property type="entry name" value="Methyl-accepting chemotaxis protein"/>
    <property type="match status" value="1"/>
</dbReference>
<dbReference type="GO" id="GO:0016020">
    <property type="term" value="C:membrane"/>
    <property type="evidence" value="ECO:0007669"/>
    <property type="project" value="InterPro"/>
</dbReference>
<proteinExistence type="inferred from homology"/>
<dbReference type="InterPro" id="IPR035965">
    <property type="entry name" value="PAS-like_dom_sf"/>
</dbReference>
<comment type="similarity">
    <text evidence="2">Belongs to the methyl-accepting chemotaxis (MCP) protein family.</text>
</comment>
<dbReference type="Gene3D" id="3.30.450.20">
    <property type="entry name" value="PAS domain"/>
    <property type="match status" value="1"/>
</dbReference>
<dbReference type="InterPro" id="IPR004089">
    <property type="entry name" value="MCPsignal_dom"/>
</dbReference>
<dbReference type="GO" id="GO:0007165">
    <property type="term" value="P:signal transduction"/>
    <property type="evidence" value="ECO:0007669"/>
    <property type="project" value="UniProtKB-KW"/>
</dbReference>
<dbReference type="GO" id="GO:0006935">
    <property type="term" value="P:chemotaxis"/>
    <property type="evidence" value="ECO:0007669"/>
    <property type="project" value="InterPro"/>
</dbReference>
<name>A0A285NHQ6_9AQUI</name>
<evidence type="ECO:0000313" key="6">
    <source>
        <dbReference type="Proteomes" id="UP000219036"/>
    </source>
</evidence>
<accession>A0A285NHQ6</accession>
<dbReference type="EMBL" id="OBEI01000006">
    <property type="protein sequence ID" value="SNZ09024.1"/>
    <property type="molecule type" value="Genomic_DNA"/>
</dbReference>
<keyword evidence="6" id="KW-1185">Reference proteome</keyword>
<dbReference type="GO" id="GO:0004888">
    <property type="term" value="F:transmembrane signaling receptor activity"/>
    <property type="evidence" value="ECO:0007669"/>
    <property type="project" value="InterPro"/>
</dbReference>
<dbReference type="PANTHER" id="PTHR32089">
    <property type="entry name" value="METHYL-ACCEPTING CHEMOTAXIS PROTEIN MCPB"/>
    <property type="match status" value="1"/>
</dbReference>
<evidence type="ECO:0000259" key="4">
    <source>
        <dbReference type="PROSITE" id="PS50111"/>
    </source>
</evidence>
<gene>
    <name evidence="5" type="ORF">SAMN06265182_1455</name>
</gene>
<dbReference type="SMART" id="SM00283">
    <property type="entry name" value="MA"/>
    <property type="match status" value="1"/>
</dbReference>
<dbReference type="PANTHER" id="PTHR32089:SF112">
    <property type="entry name" value="LYSOZYME-LIKE PROTEIN-RELATED"/>
    <property type="match status" value="1"/>
</dbReference>
<evidence type="ECO:0000256" key="2">
    <source>
        <dbReference type="ARBA" id="ARBA00029447"/>
    </source>
</evidence>
<dbReference type="SUPFAM" id="SSF55785">
    <property type="entry name" value="PYP-like sensor domain (PAS domain)"/>
    <property type="match status" value="1"/>
</dbReference>
<dbReference type="Proteomes" id="UP000219036">
    <property type="component" value="Unassembled WGS sequence"/>
</dbReference>
<keyword evidence="5" id="KW-0675">Receptor</keyword>
<dbReference type="Pfam" id="PF13682">
    <property type="entry name" value="CZB"/>
    <property type="match status" value="1"/>
</dbReference>
<evidence type="ECO:0000256" key="1">
    <source>
        <dbReference type="ARBA" id="ARBA00023224"/>
    </source>
</evidence>
<sequence length="447" mass="51185">MWFIKKKKEKITKKPEIQQPPVEVKYLEEKLQKEKEKREFSEKILNFLDIGVIVADSDGNVLKINKNAEQLFTKAKVPVENINQINELFKGEYAKFDNEYYKLVQIPLNGKKIYTIHQVTILRNLIDDVVCVLAEDIAVTIYNVSKSKLLSEILNTYTDIKFKDILDKLLGESKGLGELNSFISDVKERVEDSKKVLTIIQTISEQTNLLSLNAAIEAARAGDVGKGFAVVADEIRQLAAKTSQNADEIRKIIELIVESVNKTSDVSTRTSENLLSILKEFETEFDKLYASISNLNSYTTIALDEQLNSWKNVVKSQEIYSDEMFSFYIDLLQRVIDHSVYMKNLSEVISGKSEWTPPHYTQCDLGKWYYSVGFDEVSKIGESAVERFKKLEEPHKEFHEIGNTVISLFRENKTIEAMEKSFELVDKSQEIINSIRKLAESVKSCNI</sequence>
<evidence type="ECO:0000256" key="3">
    <source>
        <dbReference type="PROSITE-ProRule" id="PRU00284"/>
    </source>
</evidence>
<dbReference type="Gene3D" id="1.20.120.30">
    <property type="entry name" value="Aspartate receptor, ligand-binding domain"/>
    <property type="match status" value="1"/>
</dbReference>
<dbReference type="PRINTS" id="PR00260">
    <property type="entry name" value="CHEMTRNSDUCR"/>
</dbReference>
<dbReference type="Pfam" id="PF00015">
    <property type="entry name" value="MCPsignal"/>
    <property type="match status" value="1"/>
</dbReference>
<dbReference type="InterPro" id="IPR025991">
    <property type="entry name" value="Chemoreceptor_zinc-bind_dom"/>
</dbReference>
<feature type="domain" description="Methyl-accepting transducer" evidence="4">
    <location>
        <begin position="183"/>
        <end position="274"/>
    </location>
</feature>
<keyword evidence="1 3" id="KW-0807">Transducer</keyword>
<dbReference type="PROSITE" id="PS50111">
    <property type="entry name" value="CHEMOTAXIS_TRANSDUC_2"/>
    <property type="match status" value="1"/>
</dbReference>
<reference evidence="6" key="1">
    <citation type="submission" date="2017-09" db="EMBL/GenBank/DDBJ databases">
        <authorList>
            <person name="Varghese N."/>
            <person name="Submissions S."/>
        </authorList>
    </citation>
    <scope>NUCLEOTIDE SEQUENCE [LARGE SCALE GENOMIC DNA]</scope>
    <source>
        <strain evidence="6">DSM 15103</strain>
    </source>
</reference>
<evidence type="ECO:0000313" key="5">
    <source>
        <dbReference type="EMBL" id="SNZ09024.1"/>
    </source>
</evidence>
<dbReference type="SUPFAM" id="SSF58104">
    <property type="entry name" value="Methyl-accepting chemotaxis protein (MCP) signaling domain"/>
    <property type="match status" value="1"/>
</dbReference>
<organism evidence="5 6">
    <name type="scientific">Persephonella hydrogeniphila</name>
    <dbReference type="NCBI Taxonomy" id="198703"/>
    <lineage>
        <taxon>Bacteria</taxon>
        <taxon>Pseudomonadati</taxon>
        <taxon>Aquificota</taxon>
        <taxon>Aquificia</taxon>
        <taxon>Aquificales</taxon>
        <taxon>Hydrogenothermaceae</taxon>
        <taxon>Persephonella</taxon>
    </lineage>
</organism>